<dbReference type="EMBL" id="GL192893">
    <property type="protein sequence ID" value="EFB14644.1"/>
    <property type="molecule type" value="Genomic_DNA"/>
</dbReference>
<dbReference type="InParanoid" id="D2HIV8"/>
<proteinExistence type="predicted"/>
<gene>
    <name evidence="1" type="ORF">PANDA_011187</name>
</gene>
<dbReference type="AlphaFoldDB" id="D2HIV8"/>
<accession>D2HIV8</accession>
<evidence type="ECO:0000313" key="1">
    <source>
        <dbReference type="EMBL" id="EFB14644.1"/>
    </source>
</evidence>
<organism evidence="1">
    <name type="scientific">Ailuropoda melanoleuca</name>
    <name type="common">Giant panda</name>
    <dbReference type="NCBI Taxonomy" id="9646"/>
    <lineage>
        <taxon>Eukaryota</taxon>
        <taxon>Metazoa</taxon>
        <taxon>Chordata</taxon>
        <taxon>Craniata</taxon>
        <taxon>Vertebrata</taxon>
        <taxon>Euteleostomi</taxon>
        <taxon>Mammalia</taxon>
        <taxon>Eutheria</taxon>
        <taxon>Laurasiatheria</taxon>
        <taxon>Carnivora</taxon>
        <taxon>Caniformia</taxon>
        <taxon>Ursidae</taxon>
        <taxon>Ailuropoda</taxon>
    </lineage>
</organism>
<feature type="non-terminal residue" evidence="1">
    <location>
        <position position="29"/>
    </location>
</feature>
<protein>
    <submittedName>
        <fullName evidence="1">Uncharacterized protein</fullName>
    </submittedName>
</protein>
<feature type="non-terminal residue" evidence="1">
    <location>
        <position position="1"/>
    </location>
</feature>
<name>D2HIV8_AILME</name>
<reference evidence="1" key="1">
    <citation type="journal article" date="2010" name="Nature">
        <title>The sequence and de novo assembly of the giant panda genome.</title>
        <authorList>
            <person name="Li R."/>
            <person name="Fan W."/>
            <person name="Tian G."/>
            <person name="Zhu H."/>
            <person name="He L."/>
            <person name="Cai J."/>
            <person name="Huang Q."/>
            <person name="Cai Q."/>
            <person name="Li B."/>
            <person name="Bai Y."/>
            <person name="Zhang Z."/>
            <person name="Zhang Y."/>
            <person name="Wang W."/>
            <person name="Li J."/>
            <person name="Wei F."/>
            <person name="Li H."/>
            <person name="Jian M."/>
            <person name="Li J."/>
            <person name="Zhang Z."/>
            <person name="Nielsen R."/>
            <person name="Li D."/>
            <person name="Gu W."/>
            <person name="Yang Z."/>
            <person name="Xuan Z."/>
            <person name="Ryder O.A."/>
            <person name="Leung F.C."/>
            <person name="Zhou Y."/>
            <person name="Cao J."/>
            <person name="Sun X."/>
            <person name="Fu Y."/>
            <person name="Fang X."/>
            <person name="Guo X."/>
            <person name="Wang B."/>
            <person name="Hou R."/>
            <person name="Shen F."/>
            <person name="Mu B."/>
            <person name="Ni P."/>
            <person name="Lin R."/>
            <person name="Qian W."/>
            <person name="Wang G."/>
            <person name="Yu C."/>
            <person name="Nie W."/>
            <person name="Wang J."/>
            <person name="Wu Z."/>
            <person name="Liang H."/>
            <person name="Min J."/>
            <person name="Wu Q."/>
            <person name="Cheng S."/>
            <person name="Ruan J."/>
            <person name="Wang M."/>
            <person name="Shi Z."/>
            <person name="Wen M."/>
            <person name="Liu B."/>
            <person name="Ren X."/>
            <person name="Zheng H."/>
            <person name="Dong D."/>
            <person name="Cook K."/>
            <person name="Shan G."/>
            <person name="Zhang H."/>
            <person name="Kosiol C."/>
            <person name="Xie X."/>
            <person name="Lu Z."/>
            <person name="Zheng H."/>
            <person name="Li Y."/>
            <person name="Steiner C.C."/>
            <person name="Lam T.T."/>
            <person name="Lin S."/>
            <person name="Zhang Q."/>
            <person name="Li G."/>
            <person name="Tian J."/>
            <person name="Gong T."/>
            <person name="Liu H."/>
            <person name="Zhang D."/>
            <person name="Fang L."/>
            <person name="Ye C."/>
            <person name="Zhang J."/>
            <person name="Hu W."/>
            <person name="Xu A."/>
            <person name="Ren Y."/>
            <person name="Zhang G."/>
            <person name="Bruford M.W."/>
            <person name="Li Q."/>
            <person name="Ma L."/>
            <person name="Guo Y."/>
            <person name="An N."/>
            <person name="Hu Y."/>
            <person name="Zheng Y."/>
            <person name="Shi Y."/>
            <person name="Li Z."/>
            <person name="Liu Q."/>
            <person name="Chen Y."/>
            <person name="Zhao J."/>
            <person name="Qu N."/>
            <person name="Zhao S."/>
            <person name="Tian F."/>
            <person name="Wang X."/>
            <person name="Wang H."/>
            <person name="Xu L."/>
            <person name="Liu X."/>
            <person name="Vinar T."/>
            <person name="Wang Y."/>
            <person name="Lam T.W."/>
            <person name="Yiu S.M."/>
            <person name="Liu S."/>
            <person name="Zhang H."/>
            <person name="Li D."/>
            <person name="Huang Y."/>
            <person name="Wang X."/>
            <person name="Yang G."/>
            <person name="Jiang Z."/>
            <person name="Wang J."/>
            <person name="Qin N."/>
            <person name="Li L."/>
            <person name="Li J."/>
            <person name="Bolund L."/>
            <person name="Kristiansen K."/>
            <person name="Wong G.K."/>
            <person name="Olson M."/>
            <person name="Zhang X."/>
            <person name="Li S."/>
            <person name="Yang H."/>
            <person name="Wang J."/>
            <person name="Wang J."/>
        </authorList>
    </citation>
    <scope>NUCLEOTIDE SEQUENCE [LARGE SCALE GENOMIC DNA]</scope>
</reference>
<sequence>LRSRCPDAKVMKQSICHKVRCSCGFSTRL</sequence>